<reference evidence="4" key="1">
    <citation type="submission" date="2016-10" db="EMBL/GenBank/DDBJ databases">
        <authorList>
            <person name="Varghese N."/>
            <person name="Submissions S."/>
        </authorList>
    </citation>
    <scope>NUCLEOTIDE SEQUENCE [LARGE SCALE GENOMIC DNA]</scope>
    <source>
        <strain evidence="4">CGMCC 4.3568</strain>
    </source>
</reference>
<organism evidence="3 4">
    <name type="scientific">Amycolatopsis marina</name>
    <dbReference type="NCBI Taxonomy" id="490629"/>
    <lineage>
        <taxon>Bacteria</taxon>
        <taxon>Bacillati</taxon>
        <taxon>Actinomycetota</taxon>
        <taxon>Actinomycetes</taxon>
        <taxon>Pseudonocardiales</taxon>
        <taxon>Pseudonocardiaceae</taxon>
        <taxon>Amycolatopsis</taxon>
    </lineage>
</organism>
<dbReference type="Gene3D" id="3.40.50.2000">
    <property type="entry name" value="Glycogen Phosphorylase B"/>
    <property type="match status" value="2"/>
</dbReference>
<dbReference type="PANTHER" id="PTHR30160:SF1">
    <property type="entry name" value="LIPOPOLYSACCHARIDE 1,2-N-ACETYLGLUCOSAMINETRANSFERASE-RELATED"/>
    <property type="match status" value="1"/>
</dbReference>
<dbReference type="STRING" id="490629.SAMN05216266_104140"/>
<dbReference type="RefSeq" id="WP_245788231.1">
    <property type="nucleotide sequence ID" value="NZ_FOKG01000004.1"/>
</dbReference>
<dbReference type="GO" id="GO:0008713">
    <property type="term" value="F:ADP-heptose-lipopolysaccharide heptosyltransferase activity"/>
    <property type="evidence" value="ECO:0007669"/>
    <property type="project" value="TreeGrafter"/>
</dbReference>
<dbReference type="GO" id="GO:0005829">
    <property type="term" value="C:cytosol"/>
    <property type="evidence" value="ECO:0007669"/>
    <property type="project" value="TreeGrafter"/>
</dbReference>
<dbReference type="SUPFAM" id="SSF53756">
    <property type="entry name" value="UDP-Glycosyltransferase/glycogen phosphorylase"/>
    <property type="match status" value="1"/>
</dbReference>
<dbReference type="Pfam" id="PF01075">
    <property type="entry name" value="Glyco_transf_9"/>
    <property type="match status" value="1"/>
</dbReference>
<name>A0A1I0Y1N3_9PSEU</name>
<evidence type="ECO:0000313" key="4">
    <source>
        <dbReference type="Proteomes" id="UP000243799"/>
    </source>
</evidence>
<dbReference type="Proteomes" id="UP000243799">
    <property type="component" value="Unassembled WGS sequence"/>
</dbReference>
<evidence type="ECO:0000313" key="3">
    <source>
        <dbReference type="EMBL" id="SFB06530.1"/>
    </source>
</evidence>
<accession>A0A1I0Y1N3</accession>
<sequence length="377" mass="40438">MNGDIEKTTVPVPSVGPIEPAWPGVRKIAVLRGGGLGDLLFAMPAIHALAAAYPDAELVLLGTPLHAALLHDRPGPVSRVSTLPVATGVHEPKDRAPDESEQERFFREVAREPVDLAVQLHGGGRWSNAFLHRLDPTWTVGARTEDAAPMSRWLPYRFYQQEMMRALEIVGLAGAPPVYLEPRIALTQADLDVAAESLRGLPEPLLAVHPGATDPRRQWPPERFAEVAAKCAEEGASVVVLGAPDERELVAEVTELTRQRLPGTAAEAVRGHADLSLSALCGVLARSAVLIGNDSGPRHLAKALGTPTVGIFWMGNVINAGPLGRLHDRVLIAWTATCPICGVDCTREDLPRCAHNVSFVDTVSTEDALREVVELIG</sequence>
<dbReference type="CDD" id="cd03789">
    <property type="entry name" value="GT9_LPS_heptosyltransferase"/>
    <property type="match status" value="1"/>
</dbReference>
<evidence type="ECO:0000256" key="1">
    <source>
        <dbReference type="ARBA" id="ARBA00022676"/>
    </source>
</evidence>
<dbReference type="GO" id="GO:0009244">
    <property type="term" value="P:lipopolysaccharide core region biosynthetic process"/>
    <property type="evidence" value="ECO:0007669"/>
    <property type="project" value="TreeGrafter"/>
</dbReference>
<dbReference type="PANTHER" id="PTHR30160">
    <property type="entry name" value="TETRAACYLDISACCHARIDE 4'-KINASE-RELATED"/>
    <property type="match status" value="1"/>
</dbReference>
<keyword evidence="4" id="KW-1185">Reference proteome</keyword>
<keyword evidence="2 3" id="KW-0808">Transferase</keyword>
<keyword evidence="1" id="KW-0328">Glycosyltransferase</keyword>
<dbReference type="AlphaFoldDB" id="A0A1I0Y1N3"/>
<proteinExistence type="predicted"/>
<dbReference type="InterPro" id="IPR002201">
    <property type="entry name" value="Glyco_trans_9"/>
</dbReference>
<dbReference type="EMBL" id="FOKG01000004">
    <property type="protein sequence ID" value="SFB06530.1"/>
    <property type="molecule type" value="Genomic_DNA"/>
</dbReference>
<protein>
    <submittedName>
        <fullName evidence="3">ADP-heptose:LPS heptosyltransferase</fullName>
    </submittedName>
</protein>
<evidence type="ECO:0000256" key="2">
    <source>
        <dbReference type="ARBA" id="ARBA00022679"/>
    </source>
</evidence>
<dbReference type="InterPro" id="IPR051199">
    <property type="entry name" value="LPS_LOS_Heptosyltrfase"/>
</dbReference>
<gene>
    <name evidence="3" type="ORF">SAMN05216266_104140</name>
</gene>